<sequence>MAPSPWAPEAKSDWMCKFCTFRRTGLPLINYGSNEKCFKCKVHKGQSFKCVVPVDSPSRSTKRKPPPIGGESSALAKLEKRLQSLEAENQRLRAPQDGGQQSQAQASDLVSEELRDEIDGLVKHVQWLESVKLPWAAQPLQAARDQLEASRRKLYENKPLPAKLTALSRRAEQARQRLQKAEAHKLEADKALAAAQSQVDSAIQALEERKKAVEDLDEELRQLSSQPGQAPMAVDLTGPEIYLSESKLVECLGSMDGVADASKLAPMLVEALKSRAAELFSQPPEKKQKTQEAGVAPPTPGRAEPDKPAEWNHQDMDVEALRKDVADFVEASVEEAILREKAKQLAAGLSAHACKYGGATFPDYSELKLCEYRQQDIETESTVAPSSTGVVGDSSSSPWSQPSSSSAQDAAQALRWAADFEAPSSNQHQTEFTLVTYNGNTWTTVQTFLEWLVFDKYLQPDVLHVQEHRLRGGDQLKSAQSWSHARGYRFLANGCQITGSTATSTSSGVGVLSLNSLPSVPYVPHGEYAKSRMFFQRTVIGSMQILLASVYGITSVGQSGNLELFASLIQVLRESCLPFIVAGDWNVESECFGRDTFLRAGFLGHLHAEIVHGGRPTCNESHYDYYIVSDILLPFIRSVGVIDDTPVGPHRAVVL</sequence>
<gene>
    <name evidence="4" type="ORF">PCOR1329_LOCUS54982</name>
</gene>
<evidence type="ECO:0000313" key="4">
    <source>
        <dbReference type="EMBL" id="CAK0868250.1"/>
    </source>
</evidence>
<name>A0ABN9V802_9DINO</name>
<dbReference type="EMBL" id="CAUYUJ010016727">
    <property type="protein sequence ID" value="CAK0868250.1"/>
    <property type="molecule type" value="Genomic_DNA"/>
</dbReference>
<feature type="compositionally biased region" description="Low complexity" evidence="2">
    <location>
        <begin position="386"/>
        <end position="405"/>
    </location>
</feature>
<dbReference type="InterPro" id="IPR036691">
    <property type="entry name" value="Endo/exonu/phosph_ase_sf"/>
</dbReference>
<dbReference type="InterPro" id="IPR005135">
    <property type="entry name" value="Endo/exonuclease/phosphatase"/>
</dbReference>
<keyword evidence="5" id="KW-1185">Reference proteome</keyword>
<reference evidence="4" key="1">
    <citation type="submission" date="2023-10" db="EMBL/GenBank/DDBJ databases">
        <authorList>
            <person name="Chen Y."/>
            <person name="Shah S."/>
            <person name="Dougan E. K."/>
            <person name="Thang M."/>
            <person name="Chan C."/>
        </authorList>
    </citation>
    <scope>NUCLEOTIDE SEQUENCE [LARGE SCALE GENOMIC DNA]</scope>
</reference>
<dbReference type="SUPFAM" id="SSF56219">
    <property type="entry name" value="DNase I-like"/>
    <property type="match status" value="1"/>
</dbReference>
<evidence type="ECO:0000256" key="1">
    <source>
        <dbReference type="SAM" id="Coils"/>
    </source>
</evidence>
<feature type="region of interest" description="Disordered" evidence="2">
    <location>
        <begin position="53"/>
        <end position="73"/>
    </location>
</feature>
<feature type="region of interest" description="Disordered" evidence="2">
    <location>
        <begin position="280"/>
        <end position="309"/>
    </location>
</feature>
<accession>A0ABN9V802</accession>
<evidence type="ECO:0000313" key="5">
    <source>
        <dbReference type="Proteomes" id="UP001189429"/>
    </source>
</evidence>
<feature type="non-terminal residue" evidence="4">
    <location>
        <position position="655"/>
    </location>
</feature>
<dbReference type="Pfam" id="PF03372">
    <property type="entry name" value="Exo_endo_phos"/>
    <property type="match status" value="1"/>
</dbReference>
<proteinExistence type="predicted"/>
<keyword evidence="1" id="KW-0175">Coiled coil</keyword>
<dbReference type="Proteomes" id="UP001189429">
    <property type="component" value="Unassembled WGS sequence"/>
</dbReference>
<feature type="domain" description="Endonuclease/exonuclease/phosphatase" evidence="3">
    <location>
        <begin position="459"/>
        <end position="611"/>
    </location>
</feature>
<comment type="caution">
    <text evidence="4">The sequence shown here is derived from an EMBL/GenBank/DDBJ whole genome shotgun (WGS) entry which is preliminary data.</text>
</comment>
<evidence type="ECO:0000259" key="3">
    <source>
        <dbReference type="Pfam" id="PF03372"/>
    </source>
</evidence>
<protein>
    <recommendedName>
        <fullName evidence="3">Endonuclease/exonuclease/phosphatase domain-containing protein</fullName>
    </recommendedName>
</protein>
<feature type="coiled-coil region" evidence="1">
    <location>
        <begin position="164"/>
        <end position="226"/>
    </location>
</feature>
<evidence type="ECO:0000256" key="2">
    <source>
        <dbReference type="SAM" id="MobiDB-lite"/>
    </source>
</evidence>
<dbReference type="Gene3D" id="3.60.10.10">
    <property type="entry name" value="Endonuclease/exonuclease/phosphatase"/>
    <property type="match status" value="1"/>
</dbReference>
<organism evidence="4 5">
    <name type="scientific">Prorocentrum cordatum</name>
    <dbReference type="NCBI Taxonomy" id="2364126"/>
    <lineage>
        <taxon>Eukaryota</taxon>
        <taxon>Sar</taxon>
        <taxon>Alveolata</taxon>
        <taxon>Dinophyceae</taxon>
        <taxon>Prorocentrales</taxon>
        <taxon>Prorocentraceae</taxon>
        <taxon>Prorocentrum</taxon>
    </lineage>
</organism>
<feature type="region of interest" description="Disordered" evidence="2">
    <location>
        <begin position="379"/>
        <end position="405"/>
    </location>
</feature>